<name>A0A812K424_9DINO</name>
<feature type="transmembrane region" description="Helical" evidence="13">
    <location>
        <begin position="826"/>
        <end position="849"/>
    </location>
</feature>
<evidence type="ECO:0000256" key="4">
    <source>
        <dbReference type="ARBA" id="ARBA00022670"/>
    </source>
</evidence>
<reference evidence="15" key="1">
    <citation type="submission" date="2021-02" db="EMBL/GenBank/DDBJ databases">
        <authorList>
            <person name="Dougan E. K."/>
            <person name="Rhodes N."/>
            <person name="Thang M."/>
            <person name="Chan C."/>
        </authorList>
    </citation>
    <scope>NUCLEOTIDE SEQUENCE</scope>
</reference>
<comment type="cofactor">
    <cofactor evidence="1">
        <name>Zn(2+)</name>
        <dbReference type="ChEBI" id="CHEBI:29105"/>
    </cofactor>
</comment>
<dbReference type="NCBIfam" id="TIGR02318">
    <property type="entry name" value="phosphono_phnM"/>
    <property type="match status" value="1"/>
</dbReference>
<dbReference type="PANTHER" id="PTHR39188">
    <property type="entry name" value="MEMBRANE-ASSOCIATED ZINC METALLOPROTEASE M50B"/>
    <property type="match status" value="1"/>
</dbReference>
<comment type="subcellular location">
    <subcellularLocation>
        <location evidence="2">Membrane</location>
        <topology evidence="2">Multi-pass membrane protein</topology>
    </subcellularLocation>
</comment>
<feature type="transmembrane region" description="Helical" evidence="13">
    <location>
        <begin position="739"/>
        <end position="759"/>
    </location>
</feature>
<evidence type="ECO:0000256" key="8">
    <source>
        <dbReference type="ARBA" id="ARBA00022833"/>
    </source>
</evidence>
<keyword evidence="4" id="KW-0645">Protease</keyword>
<dbReference type="AlphaFoldDB" id="A0A812K424"/>
<dbReference type="Gene3D" id="3.20.20.140">
    <property type="entry name" value="Metal-dependent hydrolases"/>
    <property type="match status" value="2"/>
</dbReference>
<dbReference type="EMBL" id="CAJNJA010007225">
    <property type="protein sequence ID" value="CAE7221967.1"/>
    <property type="molecule type" value="Genomic_DNA"/>
</dbReference>
<protein>
    <submittedName>
        <fullName evidence="15">PhnM protein</fullName>
    </submittedName>
</protein>
<feature type="transmembrane region" description="Helical" evidence="13">
    <location>
        <begin position="931"/>
        <end position="948"/>
    </location>
</feature>
<keyword evidence="5 13" id="KW-0812">Transmembrane</keyword>
<evidence type="ECO:0000256" key="3">
    <source>
        <dbReference type="ARBA" id="ARBA00007931"/>
    </source>
</evidence>
<dbReference type="GO" id="GO:0051920">
    <property type="term" value="F:peroxiredoxin activity"/>
    <property type="evidence" value="ECO:0007669"/>
    <property type="project" value="InterPro"/>
</dbReference>
<dbReference type="SUPFAM" id="SSF51556">
    <property type="entry name" value="Metallo-dependent hydrolases"/>
    <property type="match status" value="1"/>
</dbReference>
<organism evidence="15 16">
    <name type="scientific">Symbiodinium necroappetens</name>
    <dbReference type="NCBI Taxonomy" id="1628268"/>
    <lineage>
        <taxon>Eukaryota</taxon>
        <taxon>Sar</taxon>
        <taxon>Alveolata</taxon>
        <taxon>Dinophyceae</taxon>
        <taxon>Suessiales</taxon>
        <taxon>Symbiodiniaceae</taxon>
        <taxon>Symbiodinium</taxon>
    </lineage>
</organism>
<dbReference type="GO" id="GO:0016810">
    <property type="term" value="F:hydrolase activity, acting on carbon-nitrogen (but not peptide) bonds"/>
    <property type="evidence" value="ECO:0007669"/>
    <property type="project" value="InterPro"/>
</dbReference>
<comment type="caution">
    <text evidence="15">The sequence shown here is derived from an EMBL/GenBank/DDBJ whole genome shotgun (WGS) entry which is preliminary data.</text>
</comment>
<dbReference type="SUPFAM" id="SSF51338">
    <property type="entry name" value="Composite domain of metallo-dependent hydrolases"/>
    <property type="match status" value="1"/>
</dbReference>
<dbReference type="PROSITE" id="PS51371">
    <property type="entry name" value="CBS"/>
    <property type="match status" value="1"/>
</dbReference>
<proteinExistence type="inferred from homology"/>
<keyword evidence="10" id="KW-0482">Metalloprotease</keyword>
<evidence type="ECO:0000256" key="13">
    <source>
        <dbReference type="SAM" id="Phobius"/>
    </source>
</evidence>
<feature type="non-terminal residue" evidence="15">
    <location>
        <position position="1094"/>
    </location>
</feature>
<gene>
    <name evidence="15" type="primary">phnM</name>
    <name evidence="15" type="ORF">SNEC2469_LOCUS2885</name>
</gene>
<evidence type="ECO:0000259" key="14">
    <source>
        <dbReference type="PROSITE" id="PS51371"/>
    </source>
</evidence>
<keyword evidence="11 13" id="KW-0472">Membrane</keyword>
<dbReference type="GO" id="GO:0008237">
    <property type="term" value="F:metallopeptidase activity"/>
    <property type="evidence" value="ECO:0007669"/>
    <property type="project" value="UniProtKB-KW"/>
</dbReference>
<dbReference type="PANTHER" id="PTHR39188:SF3">
    <property type="entry name" value="STAGE IV SPORULATION PROTEIN FB"/>
    <property type="match status" value="1"/>
</dbReference>
<dbReference type="GO" id="GO:0016020">
    <property type="term" value="C:membrane"/>
    <property type="evidence" value="ECO:0007669"/>
    <property type="project" value="UniProtKB-SubCell"/>
</dbReference>
<dbReference type="GO" id="GO:0019700">
    <property type="term" value="P:organic phosphonate catabolic process"/>
    <property type="evidence" value="ECO:0007669"/>
    <property type="project" value="InterPro"/>
</dbReference>
<dbReference type="CDD" id="cd01306">
    <property type="entry name" value="PhnM"/>
    <property type="match status" value="1"/>
</dbReference>
<keyword evidence="9 13" id="KW-1133">Transmembrane helix</keyword>
<evidence type="ECO:0000313" key="15">
    <source>
        <dbReference type="EMBL" id="CAE7221967.1"/>
    </source>
</evidence>
<dbReference type="Gene3D" id="2.30.40.10">
    <property type="entry name" value="Urease, subunit C, domain 1"/>
    <property type="match status" value="1"/>
</dbReference>
<dbReference type="Pfam" id="PF00571">
    <property type="entry name" value="CBS"/>
    <property type="match status" value="1"/>
</dbReference>
<dbReference type="Pfam" id="PF06299">
    <property type="entry name" value="DUF1045"/>
    <property type="match status" value="1"/>
</dbReference>
<dbReference type="InterPro" id="IPR009389">
    <property type="entry name" value="DUF1045"/>
</dbReference>
<dbReference type="GO" id="GO:0006508">
    <property type="term" value="P:proteolysis"/>
    <property type="evidence" value="ECO:0007669"/>
    <property type="project" value="UniProtKB-KW"/>
</dbReference>
<evidence type="ECO:0000256" key="9">
    <source>
        <dbReference type="ARBA" id="ARBA00022989"/>
    </source>
</evidence>
<dbReference type="InterPro" id="IPR046342">
    <property type="entry name" value="CBS_dom_sf"/>
</dbReference>
<evidence type="ECO:0000256" key="1">
    <source>
        <dbReference type="ARBA" id="ARBA00001947"/>
    </source>
</evidence>
<keyword evidence="6" id="KW-0479">Metal-binding</keyword>
<dbReference type="InterPro" id="IPR029032">
    <property type="entry name" value="AhpD-like"/>
</dbReference>
<evidence type="ECO:0000256" key="6">
    <source>
        <dbReference type="ARBA" id="ARBA00022723"/>
    </source>
</evidence>
<dbReference type="Pfam" id="PF02163">
    <property type="entry name" value="Peptidase_M50"/>
    <property type="match status" value="2"/>
</dbReference>
<dbReference type="InterPro" id="IPR008915">
    <property type="entry name" value="Peptidase_M50"/>
</dbReference>
<dbReference type="Pfam" id="PF02627">
    <property type="entry name" value="CMD"/>
    <property type="match status" value="1"/>
</dbReference>
<evidence type="ECO:0000256" key="5">
    <source>
        <dbReference type="ARBA" id="ARBA00022692"/>
    </source>
</evidence>
<feature type="transmembrane region" description="Helical" evidence="13">
    <location>
        <begin position="766"/>
        <end position="784"/>
    </location>
</feature>
<dbReference type="CDD" id="cd06164">
    <property type="entry name" value="S2P-M50_SpoIVFB_CBS"/>
    <property type="match status" value="1"/>
</dbReference>
<sequence>VNLTNARVVLADRVIEGSVSLRGGQIAAVDTGGLSRAPALDLEGDWLLPGLVELHTDNLEGHIKPRPKVVWPALPALIAHDAELTAAGITTVFDSLRLGDEVDDDRCFTTLRESVEEIHRAEAAGLLRSDHRIHIRLEICKPGVVEDFASFRDEPLLAMCSLMDHTPGQRQFADLQTYRTYYMGKMGFGEAEMEAYIEGRLAEHARWAEPNRKALAELLRETGVALASHDDATAEHVAEAAALGLTISEFPTTLEAAQACRRHDLRTIAGAPNLVRGKSHSGNIAAGELAHEGLLDALASDYVPASLLLGVFRLHDELGWDLSRAAAVASRTPARMAGLDDRGEIAAGQRGDLIWAEMAERCAIYFAPPAGTTLAAFGQAWFARADNRTATAAPRHYGFHATLKPPFRFAPDRNLEGLQAELRRFAEVQPAVAVGRLKVSDLSGFLALVPVAAPPALSALAAACVERFDDFRAAPSDGELAKRRAKPLTPRQEDLLRRWGYPYVFDQFRWHMTLTGRLPEAERGRWKQRLQALAAPALAEPLVISELALFRQPDTRAPFEEIDRVALRAAADAQAAGERARAGSPRSISRRLCRKGDRGMKDFAEIARELKAGTTSLGAAAPEVMSGFRTLMSASLSDGTLDRKTKELIALAIAISVRCDGCIAHHAKAVQAAGATRAEVVETIGVAMAMGGGPSTVYGVEALAAYDQFNGGEAAPTVFGRTFNLFDLFGFRVQIDVTWLFLALLVTWSLAVGFFPALYPGLGQGVYLSMAIVGMIGLAASLVLHESAHALVARAYGLPIKYITLFIFGGVAQLEREPQTAKSEFLMAIAGPAMSLALALLCYLGWIGADAGGLPAGLTGVLHYLFIINLLLGGFNMIPAFPLDGGRALRAALWGWRGDLLWATKIAATTGTLFAYFLIALGILRAVYGDIVGGVWMFLIGLFVRAAAQGSYTEVITHRLLDEVPVTRFLHEPAVSVPSQISLDDFVHDYVYDTHADFYPVVEGERLVGSIAARQLRRVPRNRWRSQRVVDVMTPLSKDTVVPPSADVAQALTVMRKSGRDHVMVAEHDRLHGVVAFSELQRYLSFKLEVEQAG</sequence>
<comment type="similarity">
    <text evidence="3">Belongs to the peptidase M50B family.</text>
</comment>
<dbReference type="Gene3D" id="3.10.580.10">
    <property type="entry name" value="CBS-domain"/>
    <property type="match status" value="1"/>
</dbReference>
<feature type="transmembrane region" description="Helical" evidence="13">
    <location>
        <begin position="796"/>
        <end position="814"/>
    </location>
</feature>
<evidence type="ECO:0000313" key="16">
    <source>
        <dbReference type="Proteomes" id="UP000601435"/>
    </source>
</evidence>
<dbReference type="InterPro" id="IPR011059">
    <property type="entry name" value="Metal-dep_hydrolase_composite"/>
</dbReference>
<evidence type="ECO:0000256" key="11">
    <source>
        <dbReference type="ARBA" id="ARBA00023136"/>
    </source>
</evidence>
<keyword evidence="16" id="KW-1185">Reference proteome</keyword>
<evidence type="ECO:0000256" key="10">
    <source>
        <dbReference type="ARBA" id="ARBA00023049"/>
    </source>
</evidence>
<keyword evidence="8" id="KW-0862">Zinc</keyword>
<evidence type="ECO:0000256" key="7">
    <source>
        <dbReference type="ARBA" id="ARBA00022801"/>
    </source>
</evidence>
<dbReference type="NCBIfam" id="NF011984">
    <property type="entry name" value="PRK15446.1-5"/>
    <property type="match status" value="1"/>
</dbReference>
<dbReference type="InterPro" id="IPR012696">
    <property type="entry name" value="PhnM"/>
</dbReference>
<feature type="transmembrane region" description="Helical" evidence="13">
    <location>
        <begin position="861"/>
        <end position="881"/>
    </location>
</feature>
<dbReference type="NCBIfam" id="NF011981">
    <property type="entry name" value="PRK15446.1-2"/>
    <property type="match status" value="1"/>
</dbReference>
<dbReference type="Proteomes" id="UP000601435">
    <property type="component" value="Unassembled WGS sequence"/>
</dbReference>
<dbReference type="InterPro" id="IPR004675">
    <property type="entry name" value="AhpD_core"/>
</dbReference>
<dbReference type="Gene3D" id="3.90.1140.10">
    <property type="entry name" value="Cyclic phosphodiesterase"/>
    <property type="match status" value="1"/>
</dbReference>
<accession>A0A812K424</accession>
<dbReference type="InterPro" id="IPR032466">
    <property type="entry name" value="Metal_Hydrolase"/>
</dbReference>
<evidence type="ECO:0000256" key="12">
    <source>
        <dbReference type="PROSITE-ProRule" id="PRU00703"/>
    </source>
</evidence>
<dbReference type="Gene3D" id="1.20.1290.10">
    <property type="entry name" value="AhpD-like"/>
    <property type="match status" value="1"/>
</dbReference>
<dbReference type="NCBIfam" id="NF011990">
    <property type="entry name" value="PRK15446.2-6"/>
    <property type="match status" value="1"/>
</dbReference>
<dbReference type="SUPFAM" id="SSF54631">
    <property type="entry name" value="CBS-domain pair"/>
    <property type="match status" value="1"/>
</dbReference>
<evidence type="ECO:0000256" key="2">
    <source>
        <dbReference type="ARBA" id="ARBA00004141"/>
    </source>
</evidence>
<dbReference type="SUPFAM" id="SSF69118">
    <property type="entry name" value="AhpD-like"/>
    <property type="match status" value="1"/>
</dbReference>
<dbReference type="OrthoDB" id="5595695at2759"/>
<dbReference type="GO" id="GO:0046872">
    <property type="term" value="F:metal ion binding"/>
    <property type="evidence" value="ECO:0007669"/>
    <property type="project" value="UniProtKB-KW"/>
</dbReference>
<dbReference type="InterPro" id="IPR003779">
    <property type="entry name" value="CMD-like"/>
</dbReference>
<dbReference type="NCBIfam" id="TIGR00778">
    <property type="entry name" value="ahpD_dom"/>
    <property type="match status" value="1"/>
</dbReference>
<keyword evidence="12" id="KW-0129">CBS domain</keyword>
<feature type="domain" description="CBS" evidence="14">
    <location>
        <begin position="1033"/>
        <end position="1090"/>
    </location>
</feature>
<dbReference type="InterPro" id="IPR000644">
    <property type="entry name" value="CBS_dom"/>
</dbReference>
<feature type="transmembrane region" description="Helical" evidence="13">
    <location>
        <begin position="902"/>
        <end position="925"/>
    </location>
</feature>
<keyword evidence="7" id="KW-0378">Hydrolase</keyword>